<dbReference type="PROSITE" id="PS50164">
    <property type="entry name" value="GIY_YIG"/>
    <property type="match status" value="1"/>
</dbReference>
<feature type="domain" description="GIY-YIG" evidence="2">
    <location>
        <begin position="2"/>
        <end position="77"/>
    </location>
</feature>
<keyword evidence="4" id="KW-1185">Reference proteome</keyword>
<dbReference type="EMBL" id="JAJA02000001">
    <property type="protein sequence ID" value="KWS07157.1"/>
    <property type="molecule type" value="Genomic_DNA"/>
</dbReference>
<dbReference type="RefSeq" id="WP_036110632.1">
    <property type="nucleotide sequence ID" value="NZ_JAJA02000001.1"/>
</dbReference>
<accession>A0A108UDI8</accession>
<evidence type="ECO:0000313" key="4">
    <source>
        <dbReference type="Proteomes" id="UP000023435"/>
    </source>
</evidence>
<dbReference type="Proteomes" id="UP000023435">
    <property type="component" value="Unassembled WGS sequence"/>
</dbReference>
<dbReference type="InterPro" id="IPR050190">
    <property type="entry name" value="UPF0213_domain"/>
</dbReference>
<dbReference type="Gene3D" id="3.40.1440.10">
    <property type="entry name" value="GIY-YIG endonuclease"/>
    <property type="match status" value="1"/>
</dbReference>
<gene>
    <name evidence="3" type="ORF">AZ78_4717</name>
</gene>
<dbReference type="GeneID" id="97904543"/>
<dbReference type="PANTHER" id="PTHR34477">
    <property type="entry name" value="UPF0213 PROTEIN YHBQ"/>
    <property type="match status" value="1"/>
</dbReference>
<dbReference type="GO" id="GO:0004519">
    <property type="term" value="F:endonuclease activity"/>
    <property type="evidence" value="ECO:0007669"/>
    <property type="project" value="UniProtKB-KW"/>
</dbReference>
<dbReference type="AlphaFoldDB" id="A0A108UDI8"/>
<dbReference type="PANTHER" id="PTHR34477:SF1">
    <property type="entry name" value="UPF0213 PROTEIN YHBQ"/>
    <property type="match status" value="1"/>
</dbReference>
<organism evidence="3 4">
    <name type="scientific">Lysobacter capsici AZ78</name>
    <dbReference type="NCBI Taxonomy" id="1444315"/>
    <lineage>
        <taxon>Bacteria</taxon>
        <taxon>Pseudomonadati</taxon>
        <taxon>Pseudomonadota</taxon>
        <taxon>Gammaproteobacteria</taxon>
        <taxon>Lysobacterales</taxon>
        <taxon>Lysobacteraceae</taxon>
        <taxon>Lysobacter</taxon>
    </lineage>
</organism>
<sequence>MSAWYVYVIECRDGSLYTGIALDVERRYAQHLAGKGARYTRSRPPLRLLARFIYPDRSSALRAEYAIKQLSPTAKRRLCAQAEAEIAAEAAIEAASG</sequence>
<protein>
    <submittedName>
        <fullName evidence="3">Endonuclease containing a URI domain</fullName>
    </submittedName>
</protein>
<dbReference type="InterPro" id="IPR000305">
    <property type="entry name" value="GIY-YIG_endonuc"/>
</dbReference>
<dbReference type="OrthoDB" id="9797095at2"/>
<dbReference type="InterPro" id="IPR035901">
    <property type="entry name" value="GIY-YIG_endonuc_sf"/>
</dbReference>
<dbReference type="SUPFAM" id="SSF82771">
    <property type="entry name" value="GIY-YIG endonuclease"/>
    <property type="match status" value="1"/>
</dbReference>
<keyword evidence="3" id="KW-0540">Nuclease</keyword>
<evidence type="ECO:0000259" key="2">
    <source>
        <dbReference type="PROSITE" id="PS50164"/>
    </source>
</evidence>
<reference evidence="3 4" key="1">
    <citation type="journal article" date="2014" name="Genome Announc.">
        <title>Draft Genome Sequence of Lysobacter capsici AZ78, a Bacterium Antagonistic to Plant-Pathogenic Oomycetes.</title>
        <authorList>
            <person name="Puopolo G."/>
            <person name="Sonego P."/>
            <person name="Engelen K."/>
            <person name="Pertot I."/>
        </authorList>
    </citation>
    <scope>NUCLEOTIDE SEQUENCE [LARGE SCALE GENOMIC DNA]</scope>
    <source>
        <strain evidence="3 4">AZ78</strain>
    </source>
</reference>
<dbReference type="Pfam" id="PF01541">
    <property type="entry name" value="GIY-YIG"/>
    <property type="match status" value="1"/>
</dbReference>
<evidence type="ECO:0000313" key="3">
    <source>
        <dbReference type="EMBL" id="KWS07157.1"/>
    </source>
</evidence>
<name>A0A108UDI8_9GAMM</name>
<keyword evidence="3" id="KW-0255">Endonuclease</keyword>
<evidence type="ECO:0000256" key="1">
    <source>
        <dbReference type="ARBA" id="ARBA00007435"/>
    </source>
</evidence>
<comment type="similarity">
    <text evidence="1">Belongs to the UPF0213 family.</text>
</comment>
<comment type="caution">
    <text evidence="3">The sequence shown here is derived from an EMBL/GenBank/DDBJ whole genome shotgun (WGS) entry which is preliminary data.</text>
</comment>
<proteinExistence type="inferred from homology"/>
<keyword evidence="3" id="KW-0378">Hydrolase</keyword>
<dbReference type="CDD" id="cd10456">
    <property type="entry name" value="GIY-YIG_UPF0213"/>
    <property type="match status" value="1"/>
</dbReference>